<dbReference type="KEGG" id="nbe:Back2_13680"/>
<dbReference type="EMBL" id="AP019307">
    <property type="protein sequence ID" value="BBH17081.1"/>
    <property type="molecule type" value="Genomic_DNA"/>
</dbReference>
<protein>
    <submittedName>
        <fullName evidence="3">Glycosyl transferase</fullName>
    </submittedName>
</protein>
<reference evidence="3 4" key="1">
    <citation type="submission" date="2018-11" db="EMBL/GenBank/DDBJ databases">
        <title>Complete genome sequence of Nocardioides baekrokdamisoli strain KCTC 39748.</title>
        <authorList>
            <person name="Kang S.W."/>
            <person name="Lee K.C."/>
            <person name="Kim K.K."/>
            <person name="Kim J.S."/>
            <person name="Kim D.S."/>
            <person name="Ko S.H."/>
            <person name="Yang S.H."/>
            <person name="Shin Y.K."/>
            <person name="Lee J.S."/>
        </authorList>
    </citation>
    <scope>NUCLEOTIDE SEQUENCE [LARGE SCALE GENOMIC DNA]</scope>
    <source>
        <strain evidence="3 4">KCTC 39748</strain>
    </source>
</reference>
<accession>A0A3G9ITX7</accession>
<sequence>MGNQERVVIVHDYLTQRGGAERVTLELMRTFPDARLVTSCWNPATTFTEFSDYDVETLWTNKVRAFRADPRRAFPFLARAFSEYVVEDADVVICSSSGWAHRVTSAAPKLVYCHNPARWLYQPDDYFEGMPGWARTAFAASTDRLRQTDAVAAEDAAAYMVNSSAVARRVHAAYGLRADVLPPPRGLSPEGPIDPIPGAEPGFLLTISRLRGYKHTEQIIAAMDLVPDERLVVVGGRPEWASDRVTVLQQLSDAGLRWLYANASALVAVAHEDFGLTTVEAQAFGTPSVVLRAGGYLDSTIEGSTGVFIDDTSPEAVAAGIRECRTHSWSPDKIRSLGSAYAPEAFRTRIAEAVDTVLGRDLRPQGLVAV</sequence>
<dbReference type="RefSeq" id="WP_125567959.1">
    <property type="nucleotide sequence ID" value="NZ_AP019307.1"/>
</dbReference>
<dbReference type="Proteomes" id="UP000271573">
    <property type="component" value="Chromosome"/>
</dbReference>
<dbReference type="GO" id="GO:0016757">
    <property type="term" value="F:glycosyltransferase activity"/>
    <property type="evidence" value="ECO:0007669"/>
    <property type="project" value="InterPro"/>
</dbReference>
<dbReference type="PANTHER" id="PTHR46401">
    <property type="entry name" value="GLYCOSYLTRANSFERASE WBBK-RELATED"/>
    <property type="match status" value="1"/>
</dbReference>
<evidence type="ECO:0000259" key="2">
    <source>
        <dbReference type="Pfam" id="PF00534"/>
    </source>
</evidence>
<dbReference type="InterPro" id="IPR001296">
    <property type="entry name" value="Glyco_trans_1"/>
</dbReference>
<dbReference type="Pfam" id="PF00534">
    <property type="entry name" value="Glycos_transf_1"/>
    <property type="match status" value="1"/>
</dbReference>
<evidence type="ECO:0000313" key="4">
    <source>
        <dbReference type="Proteomes" id="UP000271573"/>
    </source>
</evidence>
<dbReference type="SUPFAM" id="SSF53756">
    <property type="entry name" value="UDP-Glycosyltransferase/glycogen phosphorylase"/>
    <property type="match status" value="1"/>
</dbReference>
<dbReference type="Gene3D" id="3.40.50.2000">
    <property type="entry name" value="Glycogen Phosphorylase B"/>
    <property type="match status" value="2"/>
</dbReference>
<dbReference type="OrthoDB" id="9801573at2"/>
<dbReference type="AlphaFoldDB" id="A0A3G9ITX7"/>
<evidence type="ECO:0000256" key="1">
    <source>
        <dbReference type="ARBA" id="ARBA00022679"/>
    </source>
</evidence>
<dbReference type="GO" id="GO:0009103">
    <property type="term" value="P:lipopolysaccharide biosynthetic process"/>
    <property type="evidence" value="ECO:0007669"/>
    <property type="project" value="TreeGrafter"/>
</dbReference>
<organism evidence="3 4">
    <name type="scientific">Nocardioides baekrokdamisoli</name>
    <dbReference type="NCBI Taxonomy" id="1804624"/>
    <lineage>
        <taxon>Bacteria</taxon>
        <taxon>Bacillati</taxon>
        <taxon>Actinomycetota</taxon>
        <taxon>Actinomycetes</taxon>
        <taxon>Propionibacteriales</taxon>
        <taxon>Nocardioidaceae</taxon>
        <taxon>Nocardioides</taxon>
    </lineage>
</organism>
<proteinExistence type="predicted"/>
<feature type="domain" description="Glycosyl transferase family 1" evidence="2">
    <location>
        <begin position="201"/>
        <end position="323"/>
    </location>
</feature>
<name>A0A3G9ITX7_9ACTN</name>
<evidence type="ECO:0000313" key="3">
    <source>
        <dbReference type="EMBL" id="BBH17081.1"/>
    </source>
</evidence>
<keyword evidence="1 3" id="KW-0808">Transferase</keyword>
<gene>
    <name evidence="3" type="ORF">Back2_13680</name>
</gene>
<keyword evidence="4" id="KW-1185">Reference proteome</keyword>
<dbReference type="PANTHER" id="PTHR46401:SF2">
    <property type="entry name" value="GLYCOSYLTRANSFERASE WBBK-RELATED"/>
    <property type="match status" value="1"/>
</dbReference>